<feature type="compositionally biased region" description="Basic and acidic residues" evidence="1">
    <location>
        <begin position="86"/>
        <end position="98"/>
    </location>
</feature>
<dbReference type="PANTHER" id="PTHR40460">
    <property type="entry name" value="CHROMOSOME 1, WHOLE GENOME SHOTGUN SEQUENCE"/>
    <property type="match status" value="1"/>
</dbReference>
<feature type="compositionally biased region" description="Polar residues" evidence="1">
    <location>
        <begin position="1"/>
        <end position="11"/>
    </location>
</feature>
<dbReference type="Proteomes" id="UP000054248">
    <property type="component" value="Unassembled WGS sequence"/>
</dbReference>
<evidence type="ECO:0000313" key="3">
    <source>
        <dbReference type="Proteomes" id="UP000054248"/>
    </source>
</evidence>
<feature type="region of interest" description="Disordered" evidence="1">
    <location>
        <begin position="1"/>
        <end position="98"/>
    </location>
</feature>
<keyword evidence="3" id="KW-1185">Reference proteome</keyword>
<evidence type="ECO:0008006" key="4">
    <source>
        <dbReference type="Google" id="ProtNLM"/>
    </source>
</evidence>
<reference evidence="3" key="2">
    <citation type="submission" date="2015-01" db="EMBL/GenBank/DDBJ databases">
        <title>Evolutionary Origins and Diversification of the Mycorrhizal Mutualists.</title>
        <authorList>
            <consortium name="DOE Joint Genome Institute"/>
            <consortium name="Mycorrhizal Genomics Consortium"/>
            <person name="Kohler A."/>
            <person name="Kuo A."/>
            <person name="Nagy L.G."/>
            <person name="Floudas D."/>
            <person name="Copeland A."/>
            <person name="Barry K.W."/>
            <person name="Cichocki N."/>
            <person name="Veneault-Fourrey C."/>
            <person name="LaButti K."/>
            <person name="Lindquist E.A."/>
            <person name="Lipzen A."/>
            <person name="Lundell T."/>
            <person name="Morin E."/>
            <person name="Murat C."/>
            <person name="Riley R."/>
            <person name="Ohm R."/>
            <person name="Sun H."/>
            <person name="Tunlid A."/>
            <person name="Henrissat B."/>
            <person name="Grigoriev I.V."/>
            <person name="Hibbett D.S."/>
            <person name="Martin F."/>
        </authorList>
    </citation>
    <scope>NUCLEOTIDE SEQUENCE [LARGE SCALE GENOMIC DNA]</scope>
    <source>
        <strain evidence="3">MUT 4182</strain>
    </source>
</reference>
<protein>
    <recommendedName>
        <fullName evidence="4">CsbD-like domain-containing protein</fullName>
    </recommendedName>
</protein>
<feature type="compositionally biased region" description="Basic and acidic residues" evidence="1">
    <location>
        <begin position="58"/>
        <end position="68"/>
    </location>
</feature>
<dbReference type="SUPFAM" id="SSF69047">
    <property type="entry name" value="Hypothetical protein YjbJ"/>
    <property type="match status" value="1"/>
</dbReference>
<evidence type="ECO:0000256" key="1">
    <source>
        <dbReference type="SAM" id="MobiDB-lite"/>
    </source>
</evidence>
<dbReference type="HOGENOM" id="CLU_167733_0_0_1"/>
<gene>
    <name evidence="2" type="ORF">M407DRAFT_34426</name>
</gene>
<dbReference type="InterPro" id="IPR036629">
    <property type="entry name" value="YjbJ_sf"/>
</dbReference>
<organism evidence="2 3">
    <name type="scientific">Tulasnella calospora MUT 4182</name>
    <dbReference type="NCBI Taxonomy" id="1051891"/>
    <lineage>
        <taxon>Eukaryota</taxon>
        <taxon>Fungi</taxon>
        <taxon>Dikarya</taxon>
        <taxon>Basidiomycota</taxon>
        <taxon>Agaricomycotina</taxon>
        <taxon>Agaricomycetes</taxon>
        <taxon>Cantharellales</taxon>
        <taxon>Tulasnellaceae</taxon>
        <taxon>Tulasnella</taxon>
    </lineage>
</organism>
<name>A0A0C3Q0N9_9AGAM</name>
<reference evidence="2 3" key="1">
    <citation type="submission" date="2014-04" db="EMBL/GenBank/DDBJ databases">
        <authorList>
            <consortium name="DOE Joint Genome Institute"/>
            <person name="Kuo A."/>
            <person name="Girlanda M."/>
            <person name="Perotto S."/>
            <person name="Kohler A."/>
            <person name="Nagy L.G."/>
            <person name="Floudas D."/>
            <person name="Copeland A."/>
            <person name="Barry K.W."/>
            <person name="Cichocki N."/>
            <person name="Veneault-Fourrey C."/>
            <person name="LaButti K."/>
            <person name="Lindquist E.A."/>
            <person name="Lipzen A."/>
            <person name="Lundell T."/>
            <person name="Morin E."/>
            <person name="Murat C."/>
            <person name="Sun H."/>
            <person name="Tunlid A."/>
            <person name="Henrissat B."/>
            <person name="Grigoriev I.V."/>
            <person name="Hibbett D.S."/>
            <person name="Martin F."/>
            <person name="Nordberg H.P."/>
            <person name="Cantor M.N."/>
            <person name="Hua S.X."/>
        </authorList>
    </citation>
    <scope>NUCLEOTIDE SEQUENCE [LARGE SCALE GENOMIC DNA]</scope>
    <source>
        <strain evidence="2 3">MUT 4182</strain>
    </source>
</reference>
<proteinExistence type="predicted"/>
<accession>A0A0C3Q0N9</accession>
<dbReference type="PANTHER" id="PTHR40460:SF1">
    <property type="entry name" value="CSBD-LIKE DOMAIN-CONTAINING PROTEIN"/>
    <property type="match status" value="1"/>
</dbReference>
<dbReference type="EMBL" id="KN823740">
    <property type="protein sequence ID" value="KIO15946.1"/>
    <property type="molecule type" value="Genomic_DNA"/>
</dbReference>
<sequence>MSDPSKTTGQKDSAVGNVKETVGKTFGAHNMAQRGREQHAAGEAEINAAKTQGYAEGTADRMTGKKDSVVGAVTGDSSQQYAGNARQEKGERQQEWNK</sequence>
<evidence type="ECO:0000313" key="2">
    <source>
        <dbReference type="EMBL" id="KIO15946.1"/>
    </source>
</evidence>
<dbReference type="OrthoDB" id="9999611at2759"/>
<dbReference type="AlphaFoldDB" id="A0A0C3Q0N9"/>
<dbReference type="STRING" id="1051891.A0A0C3Q0N9"/>